<dbReference type="Proteomes" id="UP000789920">
    <property type="component" value="Unassembled WGS sequence"/>
</dbReference>
<comment type="caution">
    <text evidence="1">The sequence shown here is derived from an EMBL/GenBank/DDBJ whole genome shotgun (WGS) entry which is preliminary data.</text>
</comment>
<reference evidence="1" key="1">
    <citation type="submission" date="2021-06" db="EMBL/GenBank/DDBJ databases">
        <authorList>
            <person name="Kallberg Y."/>
            <person name="Tangrot J."/>
            <person name="Rosling A."/>
        </authorList>
    </citation>
    <scope>NUCLEOTIDE SEQUENCE</scope>
    <source>
        <strain evidence="1">MA461A</strain>
    </source>
</reference>
<keyword evidence="2" id="KW-1185">Reference proteome</keyword>
<evidence type="ECO:0000313" key="1">
    <source>
        <dbReference type="EMBL" id="CAG8719198.1"/>
    </source>
</evidence>
<proteinExistence type="predicted"/>
<name>A0ACA9PSK5_9GLOM</name>
<sequence length="155" mass="15973">MSRFNLSCLVVFLVFISVVSAVTMNVTVGGSAGELTFTPQNITASKGDVIQFVWAGGQHSVILSDAAGACTPSTKVQGNATISTAKTNGTATYTMDGSAPKVWYYCGVNMHCAKGMWGIITLAGTDETKASSANRISGGVSFGILMVIGAAAFLF</sequence>
<gene>
    <name evidence="1" type="ORF">RPERSI_LOCUS11149</name>
</gene>
<organism evidence="1 2">
    <name type="scientific">Racocetra persica</name>
    <dbReference type="NCBI Taxonomy" id="160502"/>
    <lineage>
        <taxon>Eukaryota</taxon>
        <taxon>Fungi</taxon>
        <taxon>Fungi incertae sedis</taxon>
        <taxon>Mucoromycota</taxon>
        <taxon>Glomeromycotina</taxon>
        <taxon>Glomeromycetes</taxon>
        <taxon>Diversisporales</taxon>
        <taxon>Gigasporaceae</taxon>
        <taxon>Racocetra</taxon>
    </lineage>
</organism>
<protein>
    <submittedName>
        <fullName evidence="1">28738_t:CDS:1</fullName>
    </submittedName>
</protein>
<dbReference type="EMBL" id="CAJVQC010022689">
    <property type="protein sequence ID" value="CAG8719198.1"/>
    <property type="molecule type" value="Genomic_DNA"/>
</dbReference>
<accession>A0ACA9PSK5</accession>
<evidence type="ECO:0000313" key="2">
    <source>
        <dbReference type="Proteomes" id="UP000789920"/>
    </source>
</evidence>